<protein>
    <submittedName>
        <fullName evidence="1">Uncharacterized protein</fullName>
    </submittedName>
</protein>
<dbReference type="Proteomes" id="UP001062263">
    <property type="component" value="Chromosome"/>
</dbReference>
<dbReference type="EMBL" id="AP025943">
    <property type="protein sequence ID" value="BDL43888.1"/>
    <property type="molecule type" value="Genomic_DNA"/>
</dbReference>
<sequence>MSRMGPDLSGMIPLDALEAQAAGVRRLSAGVADLAGTAENMLAGMQEVRDAGQWAEARDGLYRFEQDVMRELDSAGAADDLQARWKKALADRLPSYLPEKMSGRVKGRVEAARENLAAAGSIYLEKMSRLGQVEQARRSWSGSVESAVEQGDAGLAERRIEEGMGVFVTGEEAGRMAEEARDRVALNRAVEEVRRDPAVALPVVRAEQEGAPLNEMERKVAREAEAAYGELKRRYADSIFRTVAGGGMLRDEGLANAEKYGLVSPGQLRRYVDARDRMREAELSGISFPADEGLLCRMTRLIDEDCGGDGDTDAVIEVATSGLPAGQVKMLAERREAMKLVPQEVRRAASRRLSSMFRNGAWGPVTDARAVEEWKRVQWALLDAVKKNPANAAAEMERVFEEENRMQDAGWVGFRDMKNRKEKQ</sequence>
<gene>
    <name evidence="1" type="ORF">Abiwalacus_14620</name>
</gene>
<keyword evidence="2" id="KW-1185">Reference proteome</keyword>
<proteinExistence type="predicted"/>
<name>A0ABM7ZGP9_9BACT</name>
<evidence type="ECO:0000313" key="1">
    <source>
        <dbReference type="EMBL" id="BDL43888.1"/>
    </source>
</evidence>
<reference evidence="1" key="1">
    <citation type="submission" date="2022-06" db="EMBL/GenBank/DDBJ databases">
        <title>Akkermansia biwalacus sp. nov., an anaerobic mucin-degrading bacterium isolated from human intestine.</title>
        <authorList>
            <person name="Kobayashi Y."/>
            <person name="Inoue S."/>
            <person name="Kawahara T."/>
            <person name="Kohda N."/>
        </authorList>
    </citation>
    <scope>NUCLEOTIDE SEQUENCE</scope>
    <source>
        <strain evidence="1">WON2089</strain>
    </source>
</reference>
<organism evidence="1 2">
    <name type="scientific">Akkermansia biwaensis</name>
    <dbReference type="NCBI Taxonomy" id="2946555"/>
    <lineage>
        <taxon>Bacteria</taxon>
        <taxon>Pseudomonadati</taxon>
        <taxon>Verrucomicrobiota</taxon>
        <taxon>Verrucomicrobiia</taxon>
        <taxon>Verrucomicrobiales</taxon>
        <taxon>Akkermansiaceae</taxon>
        <taxon>Akkermansia</taxon>
    </lineage>
</organism>
<evidence type="ECO:0000313" key="2">
    <source>
        <dbReference type="Proteomes" id="UP001062263"/>
    </source>
</evidence>
<accession>A0ABM7ZGP9</accession>